<feature type="transmembrane region" description="Helical" evidence="2">
    <location>
        <begin position="179"/>
        <end position="200"/>
    </location>
</feature>
<dbReference type="GO" id="GO:0016747">
    <property type="term" value="F:acyltransferase activity, transferring groups other than amino-acyl groups"/>
    <property type="evidence" value="ECO:0007669"/>
    <property type="project" value="InterPro"/>
</dbReference>
<gene>
    <name evidence="4" type="ORF">JM16_005164</name>
</gene>
<name>A0A8T0LX97_9STRA</name>
<keyword evidence="2" id="KW-1133">Transmembrane helix</keyword>
<evidence type="ECO:0000256" key="2">
    <source>
        <dbReference type="SAM" id="Phobius"/>
    </source>
</evidence>
<dbReference type="InterPro" id="IPR043504">
    <property type="entry name" value="Peptidase_S1_PA_chymotrypsin"/>
</dbReference>
<keyword evidence="2" id="KW-0472">Membrane</keyword>
<feature type="transmembrane region" description="Helical" evidence="2">
    <location>
        <begin position="79"/>
        <end position="101"/>
    </location>
</feature>
<dbReference type="AlphaFoldDB" id="A0A8T0LX97"/>
<feature type="transmembrane region" description="Helical" evidence="2">
    <location>
        <begin position="277"/>
        <end position="298"/>
    </location>
</feature>
<evidence type="ECO:0000256" key="1">
    <source>
        <dbReference type="ARBA" id="ARBA00023026"/>
    </source>
</evidence>
<feature type="transmembrane region" description="Helical" evidence="2">
    <location>
        <begin position="318"/>
        <end position="336"/>
    </location>
</feature>
<protein>
    <recommendedName>
        <fullName evidence="3">Acyltransferase 3 domain-containing protein</fullName>
    </recommendedName>
</protein>
<dbReference type="PANTHER" id="PTHR36234:SF5">
    <property type="entry name" value="LYSYL ENDOPEPTIDASE"/>
    <property type="match status" value="1"/>
</dbReference>
<organism evidence="4 5">
    <name type="scientific">Phytophthora kernoviae</name>
    <dbReference type="NCBI Taxonomy" id="325452"/>
    <lineage>
        <taxon>Eukaryota</taxon>
        <taxon>Sar</taxon>
        <taxon>Stramenopiles</taxon>
        <taxon>Oomycota</taxon>
        <taxon>Peronosporomycetes</taxon>
        <taxon>Peronosporales</taxon>
        <taxon>Peronosporaceae</taxon>
        <taxon>Phytophthora</taxon>
    </lineage>
</organism>
<accession>A0A8T0LX97</accession>
<reference evidence="4" key="2">
    <citation type="submission" date="2020-06" db="EMBL/GenBank/DDBJ databases">
        <authorList>
            <person name="Studholme D.J."/>
        </authorList>
    </citation>
    <scope>NUCLEOTIDE SEQUENCE</scope>
    <source>
        <strain evidence="4">NZFS 2646</strain>
    </source>
</reference>
<evidence type="ECO:0000259" key="3">
    <source>
        <dbReference type="Pfam" id="PF01757"/>
    </source>
</evidence>
<keyword evidence="2" id="KW-0812">Transmembrane</keyword>
<proteinExistence type="predicted"/>
<keyword evidence="1" id="KW-0843">Virulence</keyword>
<dbReference type="EMBL" id="JPWV03000127">
    <property type="protein sequence ID" value="KAG2523918.1"/>
    <property type="molecule type" value="Genomic_DNA"/>
</dbReference>
<feature type="transmembrane region" description="Helical" evidence="2">
    <location>
        <begin position="343"/>
        <end position="361"/>
    </location>
</feature>
<feature type="transmembrane region" description="Helical" evidence="2">
    <location>
        <begin position="207"/>
        <end position="227"/>
    </location>
</feature>
<dbReference type="InterPro" id="IPR009003">
    <property type="entry name" value="Peptidase_S1_PA"/>
</dbReference>
<dbReference type="Pfam" id="PF13365">
    <property type="entry name" value="Trypsin_2"/>
    <property type="match status" value="1"/>
</dbReference>
<feature type="domain" description="Acyltransferase 3" evidence="3">
    <location>
        <begin position="55"/>
        <end position="361"/>
    </location>
</feature>
<feature type="transmembrane region" description="Helical" evidence="2">
    <location>
        <begin position="239"/>
        <end position="256"/>
    </location>
</feature>
<dbReference type="PANTHER" id="PTHR36234">
    <property type="entry name" value="LYSYL ENDOPEPTIDASE"/>
    <property type="match status" value="1"/>
</dbReference>
<dbReference type="InterPro" id="IPR002656">
    <property type="entry name" value="Acyl_transf_3_dom"/>
</dbReference>
<comment type="caution">
    <text evidence="4">The sequence shown here is derived from an EMBL/GenBank/DDBJ whole genome shotgun (WGS) entry which is preliminary data.</text>
</comment>
<dbReference type="Gene3D" id="2.40.10.10">
    <property type="entry name" value="Trypsin-like serine proteases"/>
    <property type="match status" value="2"/>
</dbReference>
<reference evidence="4" key="1">
    <citation type="journal article" date="2015" name="Genom Data">
        <title>Genome sequences of six Phytophthora species associated with forests in New Zealand.</title>
        <authorList>
            <person name="Studholme D.J."/>
            <person name="McDougal R.L."/>
            <person name="Sambles C."/>
            <person name="Hansen E."/>
            <person name="Hardy G."/>
            <person name="Grant M."/>
            <person name="Ganley R.J."/>
            <person name="Williams N.M."/>
        </authorList>
    </citation>
    <scope>NUCLEOTIDE SEQUENCE</scope>
    <source>
        <strain evidence="4">NZFS 2646</strain>
    </source>
</reference>
<dbReference type="Proteomes" id="UP000785171">
    <property type="component" value="Unassembled WGS sequence"/>
</dbReference>
<dbReference type="SUPFAM" id="SSF50494">
    <property type="entry name" value="Trypsin-like serine proteases"/>
    <property type="match status" value="1"/>
</dbReference>
<dbReference type="Pfam" id="PF01757">
    <property type="entry name" value="Acyl_transf_3"/>
    <property type="match status" value="1"/>
</dbReference>
<evidence type="ECO:0000313" key="4">
    <source>
        <dbReference type="EMBL" id="KAG2523918.1"/>
    </source>
</evidence>
<sequence>MIEQATATAAITQVAENDSTPKDQLVITKNTKMEGEALPQKQPIQRQSSPAAKVLFLDGIRGAAVIFVVTQHCGYMHDIFMGAVGVDAFFVLSSFLLTMIFMKKSIKLLAEGASYRKWAYTLADYFSKRFFRVYPLFTLLSIALWLMPFEYKHQFYKVSKPEDFNLFLTLTFHPEHRHYLMWTLPLEISYYFVLPAFVLSVLKTGRFWWMAFIPLYVWVVHEGLYTTRDNYYRQPLTKHLPTFIAGSMAAVIFVKLEAWMKTTGFKFQTLHTVALRVVEAVLIAAYLSVVFRGLFFNWLDASLPPATHYIMPFTSVKLSLLIVIEMVHPSTVSLIFEWVVFRYLGKISFSVYLLHVFVIYIKPISSQPSYYDRTFSFFGLTTGQEVSMLVGAGCKFSNYTGLPKATPSEPSYRLQLDPGLGKGIYVLHFTQFNLPDADVLVLRSPDTQHTSPQVTVLSGKNATGKFYSAAIPGDGVVLELYKAATPDKANSSSCRGFEVSGLLFSPKELVEEASRLKTAVGVPASNNSNTNSSNNVINNESICGTDESVEAACAPSATNNEEGAVMFTRSQAVARLSIIKENGMEIAYCTGWLLGCDGHLITNQHCIGDAQDALNTKVEFLAESSSCGSNDTCDKRGGCPGPVGVLSTTLVAVSEDLDYALVRLAANTSANFSELYAKTGGYLQFRESGPVLEEKIYIPQHPLGYGKRIAWLYKGEPGRIESLTVTDCRNDDVGYYVDTQEGSSGSPIVGVSDNSVVALHHCGGCLNGGIPGPSIVADLTAKGVLPACAVE</sequence>
<evidence type="ECO:0000313" key="5">
    <source>
        <dbReference type="Proteomes" id="UP000785171"/>
    </source>
</evidence>
<feature type="transmembrane region" description="Helical" evidence="2">
    <location>
        <begin position="130"/>
        <end position="147"/>
    </location>
</feature>